<organism evidence="2">
    <name type="scientific">uncultured bacterium</name>
    <name type="common">gcode 4</name>
    <dbReference type="NCBI Taxonomy" id="1234023"/>
    <lineage>
        <taxon>Bacteria</taxon>
        <taxon>environmental samples</taxon>
    </lineage>
</organism>
<feature type="transmembrane region" description="Helical" evidence="1">
    <location>
        <begin position="16"/>
        <end position="36"/>
    </location>
</feature>
<evidence type="ECO:0000256" key="1">
    <source>
        <dbReference type="SAM" id="Phobius"/>
    </source>
</evidence>
<keyword evidence="1" id="KW-1133">Transmembrane helix</keyword>
<gene>
    <name evidence="2" type="ORF">ACD_78C00439G0008</name>
</gene>
<keyword evidence="1" id="KW-0812">Transmembrane</keyword>
<dbReference type="AlphaFoldDB" id="K1XGG0"/>
<name>K1XGG0_9BACT</name>
<reference evidence="2" key="1">
    <citation type="journal article" date="2012" name="Science">
        <title>Fermentation, hydrogen, and sulfur metabolism in multiple uncultivated bacterial phyla.</title>
        <authorList>
            <person name="Wrighton K.C."/>
            <person name="Thomas B.C."/>
            <person name="Sharon I."/>
            <person name="Miller C.S."/>
            <person name="Castelle C.J."/>
            <person name="VerBerkmoes N.C."/>
            <person name="Wilkins M.J."/>
            <person name="Hettich R.L."/>
            <person name="Lipton M.S."/>
            <person name="Williams K.H."/>
            <person name="Long P.E."/>
            <person name="Banfield J.F."/>
        </authorList>
    </citation>
    <scope>NUCLEOTIDE SEQUENCE [LARGE SCALE GENOMIC DNA]</scope>
</reference>
<sequence>MEFSNQEAFFSFMREIFGPVAGVSFSWILFGILVVFSKIFGISSLDISIGEGMDFPLPDAFTGAVERFLRELRLRPML</sequence>
<keyword evidence="1" id="KW-0472">Membrane</keyword>
<comment type="caution">
    <text evidence="2">The sequence shown here is derived from an EMBL/GenBank/DDBJ whole genome shotgun (WGS) entry which is preliminary data.</text>
</comment>
<accession>K1XGG0</accession>
<proteinExistence type="predicted"/>
<evidence type="ECO:0000313" key="2">
    <source>
        <dbReference type="EMBL" id="EKD29350.1"/>
    </source>
</evidence>
<protein>
    <submittedName>
        <fullName evidence="2">Uncharacterized protein</fullName>
    </submittedName>
</protein>
<dbReference type="EMBL" id="AMFJ01034439">
    <property type="protein sequence ID" value="EKD29350.1"/>
    <property type="molecule type" value="Genomic_DNA"/>
</dbReference>